<comment type="caution">
    <text evidence="2">The sequence shown here is derived from an EMBL/GenBank/DDBJ whole genome shotgun (WGS) entry which is preliminary data.</text>
</comment>
<sequence length="414" mass="46791">MSRCFPYPPPGYEKNDILDESLVESIKKLQREGEKAKKEKKKEKKREKKEKDKARESGEVGKEKHGHKKRHKDERHQEGKKERDHDKKRKLKTENFEKSNLTEEHGLPVGSQNSSDSTLNSNKRHKPCLPPESCHNSGSIIRIRLPLQRHKDPKILPSKEQPCSSSGRTHNAFGQGTCELASWQGREQGEQHHPCSTSTRNASQEIKNFRLGKEKLGPTTIPVGLPHKAELVPTQSASIQLSREKHSHTTKSVNLSHKAESIPTPSKSTQLSQEKHCPTTKSVNLSHKAESVPTPSTSTQLSKEKHCPTTKSVNLSHKAESVPTPGTSTHRPLPPMVSKFRDLFKNWVPPPMQDECTEFGDETWLFELKQNRNDSVERCKDGNDMLSNEPSTLWPRAHFLPAVDIFALPYAAPF</sequence>
<proteinExistence type="predicted"/>
<evidence type="ECO:0000313" key="3">
    <source>
        <dbReference type="Proteomes" id="UP001187192"/>
    </source>
</evidence>
<keyword evidence="3" id="KW-1185">Reference proteome</keyword>
<gene>
    <name evidence="2" type="ORF">TIFTF001_002251</name>
</gene>
<accession>A0AA88CP19</accession>
<feature type="compositionally biased region" description="Basic and acidic residues" evidence="1">
    <location>
        <begin position="74"/>
        <end position="85"/>
    </location>
</feature>
<feature type="compositionally biased region" description="Basic residues" evidence="1">
    <location>
        <begin position="64"/>
        <end position="73"/>
    </location>
</feature>
<feature type="compositionally biased region" description="Basic residues" evidence="1">
    <location>
        <begin position="38"/>
        <end position="48"/>
    </location>
</feature>
<dbReference type="EMBL" id="BTGU01000002">
    <property type="protein sequence ID" value="GMN29003.1"/>
    <property type="molecule type" value="Genomic_DNA"/>
</dbReference>
<name>A0AA88CP19_FICCA</name>
<evidence type="ECO:0000256" key="1">
    <source>
        <dbReference type="SAM" id="MobiDB-lite"/>
    </source>
</evidence>
<feature type="region of interest" description="Disordered" evidence="1">
    <location>
        <begin position="30"/>
        <end position="137"/>
    </location>
</feature>
<organism evidence="2 3">
    <name type="scientific">Ficus carica</name>
    <name type="common">Common fig</name>
    <dbReference type="NCBI Taxonomy" id="3494"/>
    <lineage>
        <taxon>Eukaryota</taxon>
        <taxon>Viridiplantae</taxon>
        <taxon>Streptophyta</taxon>
        <taxon>Embryophyta</taxon>
        <taxon>Tracheophyta</taxon>
        <taxon>Spermatophyta</taxon>
        <taxon>Magnoliopsida</taxon>
        <taxon>eudicotyledons</taxon>
        <taxon>Gunneridae</taxon>
        <taxon>Pentapetalae</taxon>
        <taxon>rosids</taxon>
        <taxon>fabids</taxon>
        <taxon>Rosales</taxon>
        <taxon>Moraceae</taxon>
        <taxon>Ficeae</taxon>
        <taxon>Ficus</taxon>
    </lineage>
</organism>
<feature type="region of interest" description="Disordered" evidence="1">
    <location>
        <begin position="239"/>
        <end position="335"/>
    </location>
</feature>
<reference evidence="2" key="1">
    <citation type="submission" date="2023-07" db="EMBL/GenBank/DDBJ databases">
        <title>draft genome sequence of fig (Ficus carica).</title>
        <authorList>
            <person name="Takahashi T."/>
            <person name="Nishimura K."/>
        </authorList>
    </citation>
    <scope>NUCLEOTIDE SEQUENCE</scope>
</reference>
<feature type="compositionally biased region" description="Polar residues" evidence="1">
    <location>
        <begin position="263"/>
        <end position="272"/>
    </location>
</feature>
<dbReference type="PANTHER" id="PTHR34660:SF9">
    <property type="entry name" value="DNA BINDING PROTEIN"/>
    <property type="match status" value="1"/>
</dbReference>
<evidence type="ECO:0000313" key="2">
    <source>
        <dbReference type="EMBL" id="GMN29003.1"/>
    </source>
</evidence>
<feature type="compositionally biased region" description="Polar residues" evidence="1">
    <location>
        <begin position="110"/>
        <end position="121"/>
    </location>
</feature>
<dbReference type="PANTHER" id="PTHR34660">
    <property type="entry name" value="MYB-LIKE PROTEIN X"/>
    <property type="match status" value="1"/>
</dbReference>
<protein>
    <submittedName>
        <fullName evidence="2">Uncharacterized protein</fullName>
    </submittedName>
</protein>
<dbReference type="AlphaFoldDB" id="A0AA88CP19"/>
<dbReference type="Proteomes" id="UP001187192">
    <property type="component" value="Unassembled WGS sequence"/>
</dbReference>
<feature type="compositionally biased region" description="Basic and acidic residues" evidence="1">
    <location>
        <begin position="49"/>
        <end position="63"/>
    </location>
</feature>
<feature type="compositionally biased region" description="Basic and acidic residues" evidence="1">
    <location>
        <begin position="92"/>
        <end position="106"/>
    </location>
</feature>